<sequence length="337" mass="38374">MTVTNVKPSPVTGKGRFAASYTSRPPAALDKGIRSKSFNLTSCESRQSGLTVRTTHQEKTYEMFLSYERDIDRYSCYISRAHILLFLALTIFSIVICNMQMGLLTTKTQVVVSEEDIYTELVGMKNMSSTLRRIRALSNLFGTTYQRVKVQTNPLTPSYLEKQVYLQLYQVAMQLIIGFEDARTFDNSIRSATNCLNQISVSTAGTLGSGSTCPLEKAIQRLQKIKPQLAGQLREAVVTMKVPLSLVLEQKILDHYPSEWPDVYDPYKFTLLLMSQGRFREVFERADMYFEELDQIVDALRSIKIWPRLLLPPSLFISILGCALLLFIIFVQYYSGR</sequence>
<dbReference type="RefSeq" id="XP_003884095.1">
    <property type="nucleotide sequence ID" value="XM_003884046.1"/>
</dbReference>
<reference evidence="2" key="1">
    <citation type="submission" date="2011-02" db="EMBL/GenBank/DDBJ databases">
        <authorList>
            <person name="Aslett M."/>
        </authorList>
    </citation>
    <scope>NUCLEOTIDE SEQUENCE</scope>
    <source>
        <strain evidence="2">Liverpool</strain>
    </source>
</reference>
<dbReference type="GeneID" id="13442044"/>
<evidence type="ECO:0000313" key="2">
    <source>
        <dbReference type="EMBL" id="CBZ54064.1"/>
    </source>
</evidence>
<dbReference type="EMBL" id="LN714485">
    <property type="protein sequence ID" value="CEL68760.1"/>
    <property type="molecule type" value="Genomic_DNA"/>
</dbReference>
<reference evidence="2" key="2">
    <citation type="submission" date="2011-03" db="EMBL/GenBank/DDBJ databases">
        <title>Comparative genomics and transcriptomics of Neospora caninum and Toxoplasma gondii.</title>
        <authorList>
            <person name="Reid A.J."/>
            <person name="Sohal A."/>
            <person name="Harris D."/>
            <person name="Quail M."/>
            <person name="Sanders M."/>
            <person name="Berriman M."/>
            <person name="Wastling J.M."/>
            <person name="Pain A."/>
        </authorList>
    </citation>
    <scope>NUCLEOTIDE SEQUENCE</scope>
    <source>
        <strain evidence="2">Liverpool</strain>
    </source>
</reference>
<dbReference type="VEuPathDB" id="ToxoDB:NCLIV_044980"/>
<protein>
    <submittedName>
        <fullName evidence="2">Uncharacterized protein</fullName>
    </submittedName>
</protein>
<dbReference type="AlphaFoldDB" id="F0VLD6"/>
<proteinExistence type="predicted"/>
<keyword evidence="1" id="KW-1133">Transmembrane helix</keyword>
<dbReference type="InParanoid" id="F0VLD6"/>
<dbReference type="eggNOG" id="ENOG502R0KE">
    <property type="taxonomic scope" value="Eukaryota"/>
</dbReference>
<keyword evidence="1" id="KW-0472">Membrane</keyword>
<gene>
    <name evidence="3" type="ORF">BN1204_044980</name>
    <name evidence="2" type="ORF">NCLIV_044980</name>
</gene>
<evidence type="ECO:0000256" key="1">
    <source>
        <dbReference type="SAM" id="Phobius"/>
    </source>
</evidence>
<reference evidence="3" key="4">
    <citation type="journal article" date="2015" name="PLoS ONE">
        <title>Comprehensive Evaluation of Toxoplasma gondii VEG and Neospora caninum LIV Genomes with Tachyzoite Stage Transcriptome and Proteome Defines Novel Transcript Features.</title>
        <authorList>
            <person name="Ramaprasad A."/>
            <person name="Mourier T."/>
            <person name="Naeem R."/>
            <person name="Malas T.B."/>
            <person name="Moussa E."/>
            <person name="Panigrahi A."/>
            <person name="Vermont S.J."/>
            <person name="Otto T.D."/>
            <person name="Wastling J."/>
            <person name="Pain A."/>
        </authorList>
    </citation>
    <scope>NUCLEOTIDE SEQUENCE</scope>
    <source>
        <strain evidence="3">Liverpool</strain>
    </source>
</reference>
<organism evidence="2 4">
    <name type="scientific">Neospora caninum (strain Liverpool)</name>
    <dbReference type="NCBI Taxonomy" id="572307"/>
    <lineage>
        <taxon>Eukaryota</taxon>
        <taxon>Sar</taxon>
        <taxon>Alveolata</taxon>
        <taxon>Apicomplexa</taxon>
        <taxon>Conoidasida</taxon>
        <taxon>Coccidia</taxon>
        <taxon>Eucoccidiorida</taxon>
        <taxon>Eimeriorina</taxon>
        <taxon>Sarcocystidae</taxon>
        <taxon>Neospora</taxon>
    </lineage>
</organism>
<evidence type="ECO:0000313" key="3">
    <source>
        <dbReference type="EMBL" id="CEL68760.1"/>
    </source>
</evidence>
<dbReference type="EMBL" id="FR823391">
    <property type="protein sequence ID" value="CBZ54064.1"/>
    <property type="molecule type" value="Genomic_DNA"/>
</dbReference>
<dbReference type="Proteomes" id="UP000007494">
    <property type="component" value="Chromosome X"/>
</dbReference>
<feature type="transmembrane region" description="Helical" evidence="1">
    <location>
        <begin position="309"/>
        <end position="334"/>
    </location>
</feature>
<name>F0VLD6_NEOCL</name>
<keyword evidence="4" id="KW-1185">Reference proteome</keyword>
<feature type="transmembrane region" description="Helical" evidence="1">
    <location>
        <begin position="77"/>
        <end position="97"/>
    </location>
</feature>
<keyword evidence="1" id="KW-0812">Transmembrane</keyword>
<dbReference type="OrthoDB" id="329362at2759"/>
<accession>F0VLD6</accession>
<evidence type="ECO:0000313" key="4">
    <source>
        <dbReference type="Proteomes" id="UP000007494"/>
    </source>
</evidence>
<reference evidence="4" key="3">
    <citation type="journal article" date="2012" name="PLoS Pathog.">
        <title>Comparative genomics of the apicomplexan parasites Toxoplasma gondii and Neospora caninum: Coccidia differing in host range and transmission strategy.</title>
        <authorList>
            <person name="Reid A.J."/>
            <person name="Vermont S.J."/>
            <person name="Cotton J.A."/>
            <person name="Harris D."/>
            <person name="Hill-Cawthorne G.A."/>
            <person name="Konen-Waisman S."/>
            <person name="Latham S.M."/>
            <person name="Mourier T."/>
            <person name="Norton R."/>
            <person name="Quail M.A."/>
            <person name="Sanders M."/>
            <person name="Shanmugam D."/>
            <person name="Sohal A."/>
            <person name="Wasmuth J.D."/>
            <person name="Brunk B."/>
            <person name="Grigg M.E."/>
            <person name="Howard J.C."/>
            <person name="Parkinson J."/>
            <person name="Roos D.S."/>
            <person name="Trees A.J."/>
            <person name="Berriman M."/>
            <person name="Pain A."/>
            <person name="Wastling J.M."/>
        </authorList>
    </citation>
    <scope>NUCLEOTIDE SEQUENCE [LARGE SCALE GENOMIC DNA]</scope>
    <source>
        <strain evidence="4">Liverpool</strain>
    </source>
</reference>